<reference evidence="2 3" key="1">
    <citation type="submission" date="2017-08" db="EMBL/GenBank/DDBJ databases">
        <title>Reclassification of Bisgaard taxon 37 and 44.</title>
        <authorList>
            <person name="Christensen H."/>
        </authorList>
    </citation>
    <scope>NUCLEOTIDE SEQUENCE [LARGE SCALE GENOMIC DNA]</scope>
    <source>
        <strain evidence="2 3">EEAB3T1</strain>
    </source>
</reference>
<accession>A0A3A1YDK9</accession>
<evidence type="ECO:0000256" key="1">
    <source>
        <dbReference type="SAM" id="SignalP"/>
    </source>
</evidence>
<dbReference type="OrthoDB" id="5671384at2"/>
<dbReference type="SUPFAM" id="SSF56935">
    <property type="entry name" value="Porins"/>
    <property type="match status" value="1"/>
</dbReference>
<evidence type="ECO:0000313" key="3">
    <source>
        <dbReference type="Proteomes" id="UP000265964"/>
    </source>
</evidence>
<dbReference type="AlphaFoldDB" id="A0A3A1YDK9"/>
<proteinExistence type="predicted"/>
<dbReference type="Gene3D" id="2.40.160.10">
    <property type="entry name" value="Porin"/>
    <property type="match status" value="1"/>
</dbReference>
<comment type="caution">
    <text evidence="2">The sequence shown here is derived from an EMBL/GenBank/DDBJ whole genome shotgun (WGS) entry which is preliminary data.</text>
</comment>
<feature type="chain" id="PRO_5017277312" description="Porin" evidence="1">
    <location>
        <begin position="20"/>
        <end position="380"/>
    </location>
</feature>
<dbReference type="Proteomes" id="UP000265964">
    <property type="component" value="Unassembled WGS sequence"/>
</dbReference>
<dbReference type="RefSeq" id="WP_119534656.1">
    <property type="nucleotide sequence ID" value="NZ_NRJF01000095.1"/>
</dbReference>
<gene>
    <name evidence="2" type="ORF">CKF59_03825</name>
</gene>
<sequence>MKKTLLALAVASVATSAFANTNVYSYSNGNTSANLGVFAEARYVYSSFTDKSRDTTLSSYDKTTNKLSQGRLRFGVYGSITDSNNLTYSFYTRFQTRYAYNYSKTRGEVAEKDHSRNGVDLNRAYVQLSHPTFGSFLYGKYVTVADDKFGDDLEHGFFGSYGDSTPSFTAWSATTGAFDSVATYLAPEFYGVKGGLSYAEDKSSQYVYTKQLAAKASYNLAGNHVVFIYANTRDRADRQTLVNANSYDLAFYNDGLVQDFVLGADFAYQKTNDTSDSTDPTKHRAWSLAGKVSYTGFQYVQPFLNVAYVNEKVNYSSERVKSKHYNLAVGASSDVYKYQSAKVTVFGEYFYSKGKERTVGVEGHTKDTFQGFNVGAKVSF</sequence>
<keyword evidence="1" id="KW-0732">Signal</keyword>
<protein>
    <recommendedName>
        <fullName evidence="4">Porin</fullName>
    </recommendedName>
</protein>
<name>A0A3A1YDK9_9GAMM</name>
<keyword evidence="3" id="KW-1185">Reference proteome</keyword>
<feature type="signal peptide" evidence="1">
    <location>
        <begin position="1"/>
        <end position="19"/>
    </location>
</feature>
<evidence type="ECO:0008006" key="4">
    <source>
        <dbReference type="Google" id="ProtNLM"/>
    </source>
</evidence>
<dbReference type="EMBL" id="NRJF01000095">
    <property type="protein sequence ID" value="RIY35280.1"/>
    <property type="molecule type" value="Genomic_DNA"/>
</dbReference>
<evidence type="ECO:0000313" key="2">
    <source>
        <dbReference type="EMBL" id="RIY35280.1"/>
    </source>
</evidence>
<organism evidence="2 3">
    <name type="scientific">Psittacicella gerlachiana</name>
    <dbReference type="NCBI Taxonomy" id="2028574"/>
    <lineage>
        <taxon>Bacteria</taxon>
        <taxon>Pseudomonadati</taxon>
        <taxon>Pseudomonadota</taxon>
        <taxon>Gammaproteobacteria</taxon>
        <taxon>Pasteurellales</taxon>
        <taxon>Psittacicellaceae</taxon>
        <taxon>Psittacicella</taxon>
    </lineage>
</organism>
<dbReference type="InterPro" id="IPR023614">
    <property type="entry name" value="Porin_dom_sf"/>
</dbReference>